<dbReference type="Gene3D" id="3.20.20.20">
    <property type="entry name" value="Dihydropteroate synthase-like"/>
    <property type="match status" value="1"/>
</dbReference>
<name>A0A133VEU0_9EURY</name>
<sequence length="388" mass="42951">MKTLDSIELSEGDELVLEGLEIAPEEIQIKIPSRAIPRVMPPAIEEELEIEKFEPILKEWPEQIQEVVMGATRADGGTRRETVALGGEKYMPFSPDGKNPNRPIATFDIFDSEISLPKVISKHYDGVMGDPGEWAKKSVKEYGAEMVTIHLTSTDPKGADTSPKEAAKSVEEVLEAVDVPIAIGGSGNPEKDPEVLVAAAEAAEGERCLLSSATLDLDWKPIVDAAMEFNHNILAWATIDINLQKELNRKLLNYGVDRDRLVMDPTTAVLGYGIEYSLSVMQRIRLAGLGGDKELNFPISSGVTNAWGAREAWMPASLPQEKYGEDWGPREYRGPLWEVFTGISMLLGGSDLLMVLHPKSVVVLREIINRMFEEKEESVPREDWITIL</sequence>
<evidence type="ECO:0000259" key="2">
    <source>
        <dbReference type="Pfam" id="PF03599"/>
    </source>
</evidence>
<evidence type="ECO:0000313" key="4">
    <source>
        <dbReference type="Proteomes" id="UP000070076"/>
    </source>
</evidence>
<proteinExistence type="inferred from homology"/>
<dbReference type="PANTHER" id="PTHR36214:SF5">
    <property type="entry name" value="ACETYL-COA DECARBONYLASE_SYNTHASE COMPLEX SUBUNIT DELTA"/>
    <property type="match status" value="1"/>
</dbReference>
<evidence type="ECO:0000313" key="3">
    <source>
        <dbReference type="EMBL" id="KXB04961.1"/>
    </source>
</evidence>
<dbReference type="NCBIfam" id="NF003376">
    <property type="entry name" value="PRK04452.1-2"/>
    <property type="match status" value="1"/>
</dbReference>
<evidence type="ECO:0000256" key="1">
    <source>
        <dbReference type="HAMAP-Rule" id="MF_01135"/>
    </source>
</evidence>
<comment type="similarity">
    <text evidence="1">Belongs to the CdhD family.</text>
</comment>
<dbReference type="InterPro" id="IPR004486">
    <property type="entry name" value="CO_DH/Ac-CoA_synth_dsu"/>
</dbReference>
<dbReference type="HAMAP" id="MF_01135">
    <property type="entry name" value="CdhD"/>
    <property type="match status" value="1"/>
</dbReference>
<dbReference type="InterPro" id="IPR016041">
    <property type="entry name" value="Ac-CoA_synth_d_su_TIM-brl"/>
</dbReference>
<comment type="function">
    <text evidence="1">Part of a complex that catalyzes the reversible cleavage of acetyl-CoA, allowing autotrophic growth from CO(2). Probably maintains the overall quaternary structure of the ACDS complex.</text>
</comment>
<protein>
    <recommendedName>
        <fullName evidence="1">Acetyl-CoA decarbonylase/synthase complex subunit delta</fullName>
        <shortName evidence="1">ACDS complex subunit delta</shortName>
    </recommendedName>
    <alternativeName>
        <fullName evidence="1">Corrinoid/iron-sulfur component small subunit</fullName>
    </alternativeName>
</protein>
<comment type="subunit">
    <text evidence="1">Heterodimer of delta and gamma chains. The ACDS complex is made up of alpha, epsilon, beta, gamma and delta chains with a probable stoichiometry of (alpha(2)epsilon(2))(4)-beta(8)-(gamma(1)delta(1))(8).</text>
</comment>
<dbReference type="GO" id="GO:0006730">
    <property type="term" value="P:one-carbon metabolic process"/>
    <property type="evidence" value="ECO:0007669"/>
    <property type="project" value="InterPro"/>
</dbReference>
<keyword evidence="4" id="KW-1185">Reference proteome</keyword>
<dbReference type="Proteomes" id="UP000070076">
    <property type="component" value="Unassembled WGS sequence"/>
</dbReference>
<accession>A0A133VEU0</accession>
<dbReference type="InterPro" id="IPR011005">
    <property type="entry name" value="Dihydropteroate_synth-like_sf"/>
</dbReference>
<reference evidence="3 4" key="1">
    <citation type="journal article" date="2016" name="Sci. Rep.">
        <title>Metabolic traits of an uncultured archaeal lineage -MSBL1- from brine pools of the Red Sea.</title>
        <authorList>
            <person name="Mwirichia R."/>
            <person name="Alam I."/>
            <person name="Rashid M."/>
            <person name="Vinu M."/>
            <person name="Ba-Alawi W."/>
            <person name="Anthony Kamau A."/>
            <person name="Kamanda Ngugi D."/>
            <person name="Goker M."/>
            <person name="Klenk H.P."/>
            <person name="Bajic V."/>
            <person name="Stingl U."/>
        </authorList>
    </citation>
    <scope>NUCLEOTIDE SEQUENCE [LARGE SCALE GENOMIC DNA]</scope>
    <source>
        <strain evidence="3">SCGC-AAA261O19</strain>
    </source>
</reference>
<dbReference type="SUPFAM" id="SSF51717">
    <property type="entry name" value="Dihydropteroate synthetase-like"/>
    <property type="match status" value="1"/>
</dbReference>
<dbReference type="InterPro" id="IPR051069">
    <property type="entry name" value="ACDS_complex_subunit"/>
</dbReference>
<dbReference type="AlphaFoldDB" id="A0A133VEU0"/>
<dbReference type="PATRIC" id="fig|1698277.3.peg.519"/>
<feature type="domain" description="CO dehydrogenase/acetyl-CoA synthase delta subunit TIM barrel" evidence="2">
    <location>
        <begin position="67"/>
        <end position="314"/>
    </location>
</feature>
<gene>
    <name evidence="1" type="primary">cdhD</name>
    <name evidence="3" type="ORF">AKJ48_00765</name>
</gene>
<dbReference type="NCBIfam" id="TIGR00381">
    <property type="entry name" value="cdhD"/>
    <property type="match status" value="1"/>
</dbReference>
<dbReference type="Pfam" id="PF03599">
    <property type="entry name" value="CdhD"/>
    <property type="match status" value="1"/>
</dbReference>
<organism evidence="3 4">
    <name type="scientific">candidate division MSBL1 archaeon SCGC-AAA261O19</name>
    <dbReference type="NCBI Taxonomy" id="1698277"/>
    <lineage>
        <taxon>Archaea</taxon>
        <taxon>Methanobacteriati</taxon>
        <taxon>Methanobacteriota</taxon>
        <taxon>candidate division MSBL1</taxon>
    </lineage>
</organism>
<dbReference type="PANTHER" id="PTHR36214">
    <property type="match status" value="1"/>
</dbReference>
<dbReference type="EMBL" id="LHYB01000005">
    <property type="protein sequence ID" value="KXB04961.1"/>
    <property type="molecule type" value="Genomic_DNA"/>
</dbReference>
<comment type="caution">
    <text evidence="3">The sequence shown here is derived from an EMBL/GenBank/DDBJ whole genome shotgun (WGS) entry which is preliminary data.</text>
</comment>
<dbReference type="NCBIfam" id="NF003375">
    <property type="entry name" value="PRK04452.1-1"/>
    <property type="match status" value="1"/>
</dbReference>